<evidence type="ECO:0000256" key="6">
    <source>
        <dbReference type="ARBA" id="ARBA00022989"/>
    </source>
</evidence>
<comment type="function">
    <text evidence="8">Part of the endoplasmic reticulum membrane protein complex (EMC) that enables the energy-independent insertion into endoplasmic reticulum membranes of newly synthesized membrane proteins. May be involved in Mg(2+) transport.</text>
</comment>
<dbReference type="GO" id="GO:0072546">
    <property type="term" value="C:EMC complex"/>
    <property type="evidence" value="ECO:0007669"/>
    <property type="project" value="UniProtKB-UniRule"/>
</dbReference>
<evidence type="ECO:0000256" key="2">
    <source>
        <dbReference type="ARBA" id="ARBA00006109"/>
    </source>
</evidence>
<reference evidence="9" key="2">
    <citation type="journal article" date="2023" name="Infect Dis Poverty">
        <title>Chromosome-scale genome of the human blood fluke Schistosoma mekongi and its implications for public health.</title>
        <authorList>
            <person name="Zhou M."/>
            <person name="Xu L."/>
            <person name="Xu D."/>
            <person name="Chen W."/>
            <person name="Khan J."/>
            <person name="Hu Y."/>
            <person name="Huang H."/>
            <person name="Wei H."/>
            <person name="Zhang Y."/>
            <person name="Chusongsang P."/>
            <person name="Tanasarnprasert K."/>
            <person name="Hu X."/>
            <person name="Limpanont Y."/>
            <person name="Lv Z."/>
        </authorList>
    </citation>
    <scope>NUCLEOTIDE SEQUENCE</scope>
    <source>
        <strain evidence="9">LV_2022a</strain>
    </source>
</reference>
<comment type="caution">
    <text evidence="9">The sequence shown here is derived from an EMBL/GenBank/DDBJ whole genome shotgun (WGS) entry which is preliminary data.</text>
</comment>
<keyword evidence="10" id="KW-1185">Reference proteome</keyword>
<keyword evidence="7 8" id="KW-0472">Membrane</keyword>
<accession>A0AAE2D7N8</accession>
<keyword evidence="8" id="KW-0333">Golgi apparatus</keyword>
<organism evidence="9 10">
    <name type="scientific">Schistosoma mekongi</name>
    <name type="common">Parasitic worm</name>
    <dbReference type="NCBI Taxonomy" id="38744"/>
    <lineage>
        <taxon>Eukaryota</taxon>
        <taxon>Metazoa</taxon>
        <taxon>Spiralia</taxon>
        <taxon>Lophotrochozoa</taxon>
        <taxon>Platyhelminthes</taxon>
        <taxon>Trematoda</taxon>
        <taxon>Digenea</taxon>
        <taxon>Strigeidida</taxon>
        <taxon>Schistosomatoidea</taxon>
        <taxon>Schistosomatidae</taxon>
        <taxon>Schistosoma</taxon>
    </lineage>
</organism>
<dbReference type="GO" id="GO:0000139">
    <property type="term" value="C:Golgi membrane"/>
    <property type="evidence" value="ECO:0007669"/>
    <property type="project" value="UniProtKB-SubCell"/>
</dbReference>
<dbReference type="Proteomes" id="UP001292079">
    <property type="component" value="Unassembled WGS sequence"/>
</dbReference>
<comment type="subunit">
    <text evidence="3">Component of the ER membrane protein complex (EMC).</text>
</comment>
<keyword evidence="6 8" id="KW-1133">Transmembrane helix</keyword>
<evidence type="ECO:0000313" key="10">
    <source>
        <dbReference type="Proteomes" id="UP001292079"/>
    </source>
</evidence>
<keyword evidence="8" id="KW-0967">Endosome</keyword>
<proteinExistence type="inferred from homology"/>
<evidence type="ECO:0000313" key="9">
    <source>
        <dbReference type="EMBL" id="KAK4474548.1"/>
    </source>
</evidence>
<keyword evidence="4 8" id="KW-0812">Transmembrane</keyword>
<sequence>MVNASRTALVFGLCGLIHAAFSAAQHRSYIRLTEQEYISLPIDIIFQIFLSFVSVCIGVVGLAGTLKEVEAAAEFREKSWDSLGHHPSFYIFHHRKVPCSLHSTR</sequence>
<comment type="caution">
    <text evidence="8">Lacks conserved residue(s) required for the propagation of feature annotation.</text>
</comment>
<dbReference type="InterPro" id="IPR018937">
    <property type="entry name" value="MMgT"/>
</dbReference>
<name>A0AAE2D7N8_SCHME</name>
<dbReference type="PANTHER" id="PTHR21181">
    <property type="match status" value="1"/>
</dbReference>
<comment type="similarity">
    <text evidence="2 8">Belongs to the membrane magnesium transporter (TC 1.A.67) family.</text>
</comment>
<comment type="subcellular location">
    <subcellularLocation>
        <location evidence="1">Endoplasmic reticulum membrane</location>
        <topology evidence="1">Multi-pass membrane protein</topology>
    </subcellularLocation>
    <subcellularLocation>
        <location evidence="8">Golgi apparatus membrane</location>
        <topology evidence="8">Multi-pass membrane protein</topology>
    </subcellularLocation>
    <subcellularLocation>
        <location evidence="8">Early endosome membrane</location>
        <topology evidence="8">Multi-pass membrane protein</topology>
    </subcellularLocation>
</comment>
<dbReference type="EMBL" id="JALJAT010000001">
    <property type="protein sequence ID" value="KAK4474548.1"/>
    <property type="molecule type" value="Genomic_DNA"/>
</dbReference>
<reference evidence="9" key="1">
    <citation type="submission" date="2022-04" db="EMBL/GenBank/DDBJ databases">
        <authorList>
            <person name="Xu L."/>
            <person name="Lv Z."/>
        </authorList>
    </citation>
    <scope>NUCLEOTIDE SEQUENCE</scope>
    <source>
        <strain evidence="9">LV_2022a</strain>
    </source>
</reference>
<dbReference type="PANTHER" id="PTHR21181:SF7">
    <property type="entry name" value="ER MEMBRANE PROTEIN COMPLEX SUBUNIT 5"/>
    <property type="match status" value="1"/>
</dbReference>
<feature type="transmembrane region" description="Helical" evidence="8">
    <location>
        <begin position="46"/>
        <end position="66"/>
    </location>
</feature>
<dbReference type="AlphaFoldDB" id="A0AAE2D7N8"/>
<evidence type="ECO:0000256" key="7">
    <source>
        <dbReference type="ARBA" id="ARBA00023136"/>
    </source>
</evidence>
<dbReference type="GO" id="GO:0005886">
    <property type="term" value="C:plasma membrane"/>
    <property type="evidence" value="ECO:0007669"/>
    <property type="project" value="TreeGrafter"/>
</dbReference>
<dbReference type="GO" id="GO:0031901">
    <property type="term" value="C:early endosome membrane"/>
    <property type="evidence" value="ECO:0007669"/>
    <property type="project" value="UniProtKB-SubCell"/>
</dbReference>
<keyword evidence="8" id="KW-0813">Transport</keyword>
<dbReference type="Pfam" id="PF10270">
    <property type="entry name" value="MMgT"/>
    <property type="match status" value="1"/>
</dbReference>
<evidence type="ECO:0000256" key="8">
    <source>
        <dbReference type="RuleBase" id="RU367002"/>
    </source>
</evidence>
<evidence type="ECO:0000256" key="4">
    <source>
        <dbReference type="ARBA" id="ARBA00022692"/>
    </source>
</evidence>
<evidence type="ECO:0000256" key="3">
    <source>
        <dbReference type="ARBA" id="ARBA00011276"/>
    </source>
</evidence>
<evidence type="ECO:0000256" key="5">
    <source>
        <dbReference type="ARBA" id="ARBA00022824"/>
    </source>
</evidence>
<evidence type="ECO:0000256" key="1">
    <source>
        <dbReference type="ARBA" id="ARBA00004477"/>
    </source>
</evidence>
<protein>
    <recommendedName>
        <fullName evidence="8">Membrane magnesium transporter</fullName>
    </recommendedName>
</protein>
<keyword evidence="8" id="KW-0460">Magnesium</keyword>
<dbReference type="GO" id="GO:0022890">
    <property type="term" value="F:inorganic cation transmembrane transporter activity"/>
    <property type="evidence" value="ECO:0007669"/>
    <property type="project" value="TreeGrafter"/>
</dbReference>
<keyword evidence="5 8" id="KW-0256">Endoplasmic reticulum</keyword>
<gene>
    <name evidence="9" type="ORF">MN116_001692</name>
</gene>